<dbReference type="STRING" id="1577474.GA0111570_101221"/>
<evidence type="ECO:0008006" key="4">
    <source>
        <dbReference type="Google" id="ProtNLM"/>
    </source>
</evidence>
<evidence type="ECO:0000313" key="2">
    <source>
        <dbReference type="EMBL" id="SDB79948.1"/>
    </source>
</evidence>
<proteinExistence type="predicted"/>
<dbReference type="RefSeq" id="WP_175557264.1">
    <property type="nucleotide sequence ID" value="NZ_FMYF01000001.1"/>
</dbReference>
<keyword evidence="1" id="KW-0812">Transmembrane</keyword>
<evidence type="ECO:0000313" key="3">
    <source>
        <dbReference type="Proteomes" id="UP000199086"/>
    </source>
</evidence>
<organism evidence="2 3">
    <name type="scientific">Raineyella antarctica</name>
    <dbReference type="NCBI Taxonomy" id="1577474"/>
    <lineage>
        <taxon>Bacteria</taxon>
        <taxon>Bacillati</taxon>
        <taxon>Actinomycetota</taxon>
        <taxon>Actinomycetes</taxon>
        <taxon>Propionibacteriales</taxon>
        <taxon>Propionibacteriaceae</taxon>
        <taxon>Raineyella</taxon>
    </lineage>
</organism>
<keyword evidence="1" id="KW-1133">Transmembrane helix</keyword>
<dbReference type="Proteomes" id="UP000199086">
    <property type="component" value="Unassembled WGS sequence"/>
</dbReference>
<accession>A0A1G6GD75</accession>
<dbReference type="EMBL" id="FMYF01000001">
    <property type="protein sequence ID" value="SDB79948.1"/>
    <property type="molecule type" value="Genomic_DNA"/>
</dbReference>
<dbReference type="Pfam" id="PF14155">
    <property type="entry name" value="DUF4307"/>
    <property type="match status" value="1"/>
</dbReference>
<keyword evidence="1" id="KW-0472">Membrane</keyword>
<reference evidence="2 3" key="1">
    <citation type="submission" date="2016-06" db="EMBL/GenBank/DDBJ databases">
        <authorList>
            <person name="Olsen C.W."/>
            <person name="Carey S."/>
            <person name="Hinshaw L."/>
            <person name="Karasin A.I."/>
        </authorList>
    </citation>
    <scope>NUCLEOTIDE SEQUENCE [LARGE SCALE GENOMIC DNA]</scope>
    <source>
        <strain evidence="2 3">LZ-22</strain>
    </source>
</reference>
<keyword evidence="3" id="KW-1185">Reference proteome</keyword>
<sequence>MARTRTQALSDDPADIERIARRYPSFTVRGPLVRALVAILVVAALGWYLQTALHNSRRPPVEATITGHWVVTPQQAGYDLLVVRPDPGRPAVCTVRAQAKNFEFVGDSEVTVPASDQEQLTVRGTLRTVREADAVSVEGCHLVG</sequence>
<dbReference type="AlphaFoldDB" id="A0A1G6GD75"/>
<feature type="transmembrane region" description="Helical" evidence="1">
    <location>
        <begin position="32"/>
        <end position="49"/>
    </location>
</feature>
<gene>
    <name evidence="2" type="ORF">GA0111570_101221</name>
</gene>
<dbReference type="InterPro" id="IPR025443">
    <property type="entry name" value="DUF4307"/>
</dbReference>
<evidence type="ECO:0000256" key="1">
    <source>
        <dbReference type="SAM" id="Phobius"/>
    </source>
</evidence>
<protein>
    <recommendedName>
        <fullName evidence="4">DUF4307 domain-containing protein</fullName>
    </recommendedName>
</protein>
<name>A0A1G6GD75_9ACTN</name>